<feature type="domain" description="HTH araC/xylS-type" evidence="5">
    <location>
        <begin position="397"/>
        <end position="495"/>
    </location>
</feature>
<keyword evidence="2" id="KW-0238">DNA-binding</keyword>
<dbReference type="Proteomes" id="UP000093309">
    <property type="component" value="Unassembled WGS sequence"/>
</dbReference>
<dbReference type="STRING" id="512399.A8709_21245"/>
<dbReference type="PANTHER" id="PTHR43280">
    <property type="entry name" value="ARAC-FAMILY TRANSCRIPTIONAL REGULATOR"/>
    <property type="match status" value="1"/>
</dbReference>
<dbReference type="OrthoDB" id="2500628at2"/>
<sequence length="495" mass="57584">MRIFLIEDEALAMDELMFIMKPYAEQHTLVCYENGEDALEGALQAAPDIIISDIRMPGLSGLETLERLTHINPKLQAIILSGYNDFDYARKAIKLGAKEYILKPVVEKELYEVLDRLIASVITEEHKIQIAMDWSLTRMMRGMSHQQETKEEEPLSGNWLVGVILLNNWNSEHTWAQSRLSMHHFSVWLQTQFHPDTKCLDMDVHLRIFMIPVVKTDKESKHRLKVNQIHNFVCTYEQVVHTVYHVKMEQEVLDATYRMCLRLMEDQVRLGVSTFMPIPQSPQLTPVWDSVRLIELHLRESEYAKLNMELRRMLESLQRAAIPLKQMSVFLSDVFYALKYNLHLSKNDLESFSMDSLYEFIKSCDSYSALQDWLLGKFGGMMTGPATEMSNPKQIIPLLMEYVQQHYGETIHLQDFAAKYHLSVGYLSKLFKSETGSNFSEYIVEIRMKKAQELLNGGYKKISEISQMVGYEDPKFFSQTFKRWSGVTPADYKKR</sequence>
<dbReference type="Gene3D" id="3.40.50.2300">
    <property type="match status" value="1"/>
</dbReference>
<evidence type="ECO:0000259" key="6">
    <source>
        <dbReference type="PROSITE" id="PS50110"/>
    </source>
</evidence>
<evidence type="ECO:0000313" key="7">
    <source>
        <dbReference type="EMBL" id="OCT12860.1"/>
    </source>
</evidence>
<evidence type="ECO:0000256" key="4">
    <source>
        <dbReference type="PROSITE-ProRule" id="PRU00169"/>
    </source>
</evidence>
<dbReference type="Pfam" id="PF00072">
    <property type="entry name" value="Response_reg"/>
    <property type="match status" value="1"/>
</dbReference>
<evidence type="ECO:0000256" key="3">
    <source>
        <dbReference type="ARBA" id="ARBA00023163"/>
    </source>
</evidence>
<accession>A0A1C0ZXW2</accession>
<name>A0A1C0ZXW2_9BACL</name>
<dbReference type="GO" id="GO:0000160">
    <property type="term" value="P:phosphorelay signal transduction system"/>
    <property type="evidence" value="ECO:0007669"/>
    <property type="project" value="InterPro"/>
</dbReference>
<dbReference type="CDD" id="cd17536">
    <property type="entry name" value="REC_YesN-like"/>
    <property type="match status" value="1"/>
</dbReference>
<reference evidence="8" key="1">
    <citation type="submission" date="2016-05" db="EMBL/GenBank/DDBJ databases">
        <title>Paenibacillus oryzae. sp. nov., isolated from the rice root.</title>
        <authorList>
            <person name="Zhang J."/>
            <person name="Zhang X."/>
        </authorList>
    </citation>
    <scope>NUCLEOTIDE SEQUENCE [LARGE SCALE GENOMIC DNA]</scope>
    <source>
        <strain evidence="8">KCTC13222</strain>
    </source>
</reference>
<dbReference type="InterPro" id="IPR011006">
    <property type="entry name" value="CheY-like_superfamily"/>
</dbReference>
<dbReference type="PRINTS" id="PR00032">
    <property type="entry name" value="HTHARAC"/>
</dbReference>
<keyword evidence="1" id="KW-0805">Transcription regulation</keyword>
<proteinExistence type="predicted"/>
<dbReference type="PROSITE" id="PS01124">
    <property type="entry name" value="HTH_ARAC_FAMILY_2"/>
    <property type="match status" value="1"/>
</dbReference>
<dbReference type="InterPro" id="IPR018060">
    <property type="entry name" value="HTH_AraC"/>
</dbReference>
<keyword evidence="3" id="KW-0804">Transcription</keyword>
<evidence type="ECO:0000256" key="1">
    <source>
        <dbReference type="ARBA" id="ARBA00023015"/>
    </source>
</evidence>
<dbReference type="InterPro" id="IPR020449">
    <property type="entry name" value="Tscrpt_reg_AraC-type_HTH"/>
</dbReference>
<dbReference type="InterPro" id="IPR001789">
    <property type="entry name" value="Sig_transdc_resp-reg_receiver"/>
</dbReference>
<comment type="caution">
    <text evidence="7">The sequence shown here is derived from an EMBL/GenBank/DDBJ whole genome shotgun (WGS) entry which is preliminary data.</text>
</comment>
<gene>
    <name evidence="7" type="ORF">A8709_21245</name>
</gene>
<organism evidence="7 8">
    <name type="scientific">Paenibacillus pectinilyticus</name>
    <dbReference type="NCBI Taxonomy" id="512399"/>
    <lineage>
        <taxon>Bacteria</taxon>
        <taxon>Bacillati</taxon>
        <taxon>Bacillota</taxon>
        <taxon>Bacilli</taxon>
        <taxon>Bacillales</taxon>
        <taxon>Paenibacillaceae</taxon>
        <taxon>Paenibacillus</taxon>
    </lineage>
</organism>
<evidence type="ECO:0000256" key="2">
    <source>
        <dbReference type="ARBA" id="ARBA00023125"/>
    </source>
</evidence>
<dbReference type="RefSeq" id="WP_065854808.1">
    <property type="nucleotide sequence ID" value="NZ_LYPC01000026.1"/>
</dbReference>
<dbReference type="AlphaFoldDB" id="A0A1C0ZXW2"/>
<feature type="domain" description="Response regulatory" evidence="6">
    <location>
        <begin position="2"/>
        <end position="118"/>
    </location>
</feature>
<dbReference type="PROSITE" id="PS50110">
    <property type="entry name" value="RESPONSE_REGULATORY"/>
    <property type="match status" value="1"/>
</dbReference>
<dbReference type="PROSITE" id="PS00041">
    <property type="entry name" value="HTH_ARAC_FAMILY_1"/>
    <property type="match status" value="1"/>
</dbReference>
<evidence type="ECO:0000259" key="5">
    <source>
        <dbReference type="PROSITE" id="PS01124"/>
    </source>
</evidence>
<evidence type="ECO:0000313" key="8">
    <source>
        <dbReference type="Proteomes" id="UP000093309"/>
    </source>
</evidence>
<dbReference type="SMART" id="SM00342">
    <property type="entry name" value="HTH_ARAC"/>
    <property type="match status" value="1"/>
</dbReference>
<protein>
    <recommendedName>
        <fullName evidence="9">DNA-binding response regulator</fullName>
    </recommendedName>
</protein>
<dbReference type="SUPFAM" id="SSF52172">
    <property type="entry name" value="CheY-like"/>
    <property type="match status" value="1"/>
</dbReference>
<evidence type="ECO:0008006" key="9">
    <source>
        <dbReference type="Google" id="ProtNLM"/>
    </source>
</evidence>
<dbReference type="SUPFAM" id="SSF46689">
    <property type="entry name" value="Homeodomain-like"/>
    <property type="match status" value="2"/>
</dbReference>
<dbReference type="GO" id="GO:0003700">
    <property type="term" value="F:DNA-binding transcription factor activity"/>
    <property type="evidence" value="ECO:0007669"/>
    <property type="project" value="InterPro"/>
</dbReference>
<feature type="modified residue" description="4-aspartylphosphate" evidence="4">
    <location>
        <position position="53"/>
    </location>
</feature>
<keyword evidence="4" id="KW-0597">Phosphoprotein</keyword>
<dbReference type="PANTHER" id="PTHR43280:SF10">
    <property type="entry name" value="REGULATORY PROTEIN POCR"/>
    <property type="match status" value="1"/>
</dbReference>
<dbReference type="Gene3D" id="1.10.10.60">
    <property type="entry name" value="Homeodomain-like"/>
    <property type="match status" value="2"/>
</dbReference>
<dbReference type="InterPro" id="IPR018062">
    <property type="entry name" value="HTH_AraC-typ_CS"/>
</dbReference>
<dbReference type="InterPro" id="IPR009057">
    <property type="entry name" value="Homeodomain-like_sf"/>
</dbReference>
<dbReference type="GO" id="GO:0043565">
    <property type="term" value="F:sequence-specific DNA binding"/>
    <property type="evidence" value="ECO:0007669"/>
    <property type="project" value="InterPro"/>
</dbReference>
<dbReference type="SMART" id="SM00448">
    <property type="entry name" value="REC"/>
    <property type="match status" value="1"/>
</dbReference>
<dbReference type="Pfam" id="PF12833">
    <property type="entry name" value="HTH_18"/>
    <property type="match status" value="1"/>
</dbReference>
<keyword evidence="8" id="KW-1185">Reference proteome</keyword>
<dbReference type="EMBL" id="LYPC01000026">
    <property type="protein sequence ID" value="OCT12860.1"/>
    <property type="molecule type" value="Genomic_DNA"/>
</dbReference>